<evidence type="ECO:0000259" key="1">
    <source>
        <dbReference type="Pfam" id="PF13598"/>
    </source>
</evidence>
<dbReference type="InterPro" id="IPR037291">
    <property type="entry name" value="DUF4139"/>
</dbReference>
<dbReference type="RefSeq" id="WP_132707331.1">
    <property type="nucleotide sequence ID" value="NZ_JACIGF010000002.1"/>
</dbReference>
<organism evidence="2 3">
    <name type="scientific">Rhodothalassium salexigens DSM 2132</name>
    <dbReference type="NCBI Taxonomy" id="1188247"/>
    <lineage>
        <taxon>Bacteria</taxon>
        <taxon>Pseudomonadati</taxon>
        <taxon>Pseudomonadota</taxon>
        <taxon>Alphaproteobacteria</taxon>
        <taxon>Rhodothalassiales</taxon>
        <taxon>Rhodothalassiaceae</taxon>
        <taxon>Rhodothalassium</taxon>
    </lineage>
</organism>
<dbReference type="EMBL" id="SLXO01000002">
    <property type="protein sequence ID" value="TCP37706.1"/>
    <property type="molecule type" value="Genomic_DNA"/>
</dbReference>
<dbReference type="PANTHER" id="PTHR38075">
    <property type="entry name" value="DUF4139 DOMAIN-CONTAINING PROTEIN"/>
    <property type="match status" value="1"/>
</dbReference>
<dbReference type="InParanoid" id="A0A4V2SQ60"/>
<keyword evidence="3" id="KW-1185">Reference proteome</keyword>
<dbReference type="PANTHER" id="PTHR38075:SF1">
    <property type="entry name" value="DUF4139 DOMAIN-CONTAINING PROTEIN"/>
    <property type="match status" value="1"/>
</dbReference>
<reference evidence="2 3" key="1">
    <citation type="submission" date="2019-03" db="EMBL/GenBank/DDBJ databases">
        <title>Genomic Encyclopedia of Type Strains, Phase IV (KMG-IV): sequencing the most valuable type-strain genomes for metagenomic binning, comparative biology and taxonomic classification.</title>
        <authorList>
            <person name="Goeker M."/>
        </authorList>
    </citation>
    <scope>NUCLEOTIDE SEQUENCE [LARGE SCALE GENOMIC DNA]</scope>
    <source>
        <strain evidence="2 3">DSM 2132</strain>
    </source>
</reference>
<name>A0A4V2SQ60_RHOSA</name>
<accession>A0A4V2SQ60</accession>
<evidence type="ECO:0000313" key="3">
    <source>
        <dbReference type="Proteomes" id="UP000295399"/>
    </source>
</evidence>
<dbReference type="OrthoDB" id="9808067at2"/>
<proteinExistence type="predicted"/>
<protein>
    <recommendedName>
        <fullName evidence="1">DUF4139 domain-containing protein</fullName>
    </recommendedName>
</protein>
<dbReference type="Pfam" id="PF13598">
    <property type="entry name" value="DUF4139"/>
    <property type="match status" value="1"/>
</dbReference>
<dbReference type="Proteomes" id="UP000295399">
    <property type="component" value="Unassembled WGS sequence"/>
</dbReference>
<gene>
    <name evidence="2" type="ORF">EV659_102112</name>
</gene>
<feature type="domain" description="DUF4139" evidence="1">
    <location>
        <begin position="206"/>
        <end position="490"/>
    </location>
</feature>
<dbReference type="AlphaFoldDB" id="A0A4V2SQ60"/>
<comment type="caution">
    <text evidence="2">The sequence shown here is derived from an EMBL/GenBank/DDBJ whole genome shotgun (WGS) entry which is preliminary data.</text>
</comment>
<evidence type="ECO:0000313" key="2">
    <source>
        <dbReference type="EMBL" id="TCP37706.1"/>
    </source>
</evidence>
<sequence>MAQTTISRPRRHGVAALALTALLGSGLGSGAVVLAPAARAADAPGERTATVDQRTGLSLTIYNDDLALVRDARRVDLPRGRTRLAFEGVAPGIDAPTALLKAPGVTLVEQNFDYDLLTPQKLLDKAVGGTVRLYRTNPATGKETVETARVLAANDGAVLRIGDRIETLAGDRLPGRIVFDSIPDTLRAEPTLSLTLDVPEAGERPLSLTYMTGGLSWRADYVGVLSADETDLSLQGLVTLTNDSPMAFDQALTQLVAGDVNRVRDDRRNDMVQPRMAMMAEARGQAESEALMDYHLYTLPERTTIGARQTKQVGFLQADGVRVAKSYSRRFYGFNTAPKPVPARVALDLTNDAASGLGQPLPAGIVRVYTADSAGRAQFVGEDRIDHTPKAGDVRLALGEAFDVRIEPKLVARQEVARDRDTRVYEATQRYTVTNARAEPVTVAVEQAMPGTWEILDESQPHEPVDARTLRWTVEVPAEGETVLELRARIR</sequence>